<accession>A0A8T3AP05</accession>
<evidence type="ECO:0000313" key="3">
    <source>
        <dbReference type="Proteomes" id="UP000829196"/>
    </source>
</evidence>
<sequence length="120" mass="14000">MRLMNERNSAIEVRFRNLEDIMKKMIEMQLKASPTIPRAEPKEKKILEKMMKKLMDMQSKIPPTVPIANLNQDLIGIPLAESKRKEIEREEFGEKSFFHQEPPLRAARMGEIGFSNEETT</sequence>
<dbReference type="Proteomes" id="UP000829196">
    <property type="component" value="Unassembled WGS sequence"/>
</dbReference>
<evidence type="ECO:0000313" key="2">
    <source>
        <dbReference type="EMBL" id="KAI0497768.1"/>
    </source>
</evidence>
<keyword evidence="3" id="KW-1185">Reference proteome</keyword>
<comment type="caution">
    <text evidence="2">The sequence shown here is derived from an EMBL/GenBank/DDBJ whole genome shotgun (WGS) entry which is preliminary data.</text>
</comment>
<gene>
    <name evidence="2" type="ORF">KFK09_021003</name>
</gene>
<name>A0A8T3AP05_DENNO</name>
<proteinExistence type="predicted"/>
<evidence type="ECO:0000256" key="1">
    <source>
        <dbReference type="SAM" id="MobiDB-lite"/>
    </source>
</evidence>
<dbReference type="OrthoDB" id="10441916at2759"/>
<organism evidence="2 3">
    <name type="scientific">Dendrobium nobile</name>
    <name type="common">Orchid</name>
    <dbReference type="NCBI Taxonomy" id="94219"/>
    <lineage>
        <taxon>Eukaryota</taxon>
        <taxon>Viridiplantae</taxon>
        <taxon>Streptophyta</taxon>
        <taxon>Embryophyta</taxon>
        <taxon>Tracheophyta</taxon>
        <taxon>Spermatophyta</taxon>
        <taxon>Magnoliopsida</taxon>
        <taxon>Liliopsida</taxon>
        <taxon>Asparagales</taxon>
        <taxon>Orchidaceae</taxon>
        <taxon>Epidendroideae</taxon>
        <taxon>Malaxideae</taxon>
        <taxon>Dendrobiinae</taxon>
        <taxon>Dendrobium</taxon>
    </lineage>
</organism>
<protein>
    <submittedName>
        <fullName evidence="2">Uncharacterized protein</fullName>
    </submittedName>
</protein>
<reference evidence="2" key="1">
    <citation type="journal article" date="2022" name="Front. Genet.">
        <title>Chromosome-Scale Assembly of the Dendrobium nobile Genome Provides Insights Into the Molecular Mechanism of the Biosynthesis of the Medicinal Active Ingredient of Dendrobium.</title>
        <authorList>
            <person name="Xu Q."/>
            <person name="Niu S.-C."/>
            <person name="Li K.-L."/>
            <person name="Zheng P.-J."/>
            <person name="Zhang X.-J."/>
            <person name="Jia Y."/>
            <person name="Liu Y."/>
            <person name="Niu Y.-X."/>
            <person name="Yu L.-H."/>
            <person name="Chen D.-F."/>
            <person name="Zhang G.-Q."/>
        </authorList>
    </citation>
    <scope>NUCLEOTIDE SEQUENCE</scope>
    <source>
        <tissue evidence="2">Leaf</tissue>
    </source>
</reference>
<dbReference type="SMR" id="A0A8T3AP05"/>
<dbReference type="EMBL" id="JAGYWB010000015">
    <property type="protein sequence ID" value="KAI0497768.1"/>
    <property type="molecule type" value="Genomic_DNA"/>
</dbReference>
<dbReference type="AlphaFoldDB" id="A0A8T3AP05"/>
<feature type="region of interest" description="Disordered" evidence="1">
    <location>
        <begin position="92"/>
        <end position="120"/>
    </location>
</feature>